<evidence type="ECO:0000313" key="5">
    <source>
        <dbReference type="Proteomes" id="UP001297580"/>
    </source>
</evidence>
<evidence type="ECO:0000256" key="3">
    <source>
        <dbReference type="PIRNR" id="PIRNR001365"/>
    </source>
</evidence>
<dbReference type="InterPro" id="IPR020624">
    <property type="entry name" value="Schiff_base-form_aldolases_CS"/>
</dbReference>
<reference evidence="4 5" key="1">
    <citation type="submission" date="2023-08" db="EMBL/GenBank/DDBJ databases">
        <title>Complete genome sequence of Geobacillus thermodenitrificans K1041, a genetically tractable strain representative of the genus Geobacillus.</title>
        <authorList>
            <person name="Kani S."/>
            <person name="Suzuki H."/>
        </authorList>
    </citation>
    <scope>NUCLEOTIDE SEQUENCE [LARGE SCALE GENOMIC DNA]</scope>
    <source>
        <strain evidence="4 5">K1041</strain>
    </source>
</reference>
<name>A0ABY9Q9J8_GEOTD</name>
<dbReference type="CDD" id="cd00408">
    <property type="entry name" value="DHDPS-like"/>
    <property type="match status" value="1"/>
</dbReference>
<dbReference type="PRINTS" id="PR00146">
    <property type="entry name" value="DHPICSNTHASE"/>
</dbReference>
<keyword evidence="1 3" id="KW-0456">Lyase</keyword>
<comment type="similarity">
    <text evidence="3">Belongs to the DapA family.</text>
</comment>
<gene>
    <name evidence="4" type="ORF">HSX42_10760</name>
</gene>
<dbReference type="InterPro" id="IPR020625">
    <property type="entry name" value="Schiff_base-form_aldolases_AS"/>
</dbReference>
<dbReference type="PROSITE" id="PS00666">
    <property type="entry name" value="DHDPS_2"/>
    <property type="match status" value="1"/>
</dbReference>
<keyword evidence="2" id="KW-0704">Schiff base</keyword>
<keyword evidence="5" id="KW-1185">Reference proteome</keyword>
<dbReference type="RefSeq" id="WP_008879972.1">
    <property type="nucleotide sequence ID" value="NZ_CP017690.1"/>
</dbReference>
<dbReference type="EMBL" id="CP133461">
    <property type="protein sequence ID" value="WMV74788.1"/>
    <property type="molecule type" value="Genomic_DNA"/>
</dbReference>
<dbReference type="PIRSF" id="PIRSF001365">
    <property type="entry name" value="DHDPS"/>
    <property type="match status" value="1"/>
</dbReference>
<dbReference type="Proteomes" id="UP001297580">
    <property type="component" value="Chromosome"/>
</dbReference>
<dbReference type="SUPFAM" id="SSF51569">
    <property type="entry name" value="Aldolase"/>
    <property type="match status" value="1"/>
</dbReference>
<protein>
    <submittedName>
        <fullName evidence="4">Dihydrodipicolinate synthase family protein</fullName>
        <ecNumber evidence="4">4.1.3.3</ecNumber>
        <ecNumber evidence="4">4.2.1.41</ecNumber>
        <ecNumber evidence="4">4.3.3.7</ecNumber>
    </submittedName>
</protein>
<dbReference type="EC" id="4.2.1.41" evidence="4"/>
<sequence length="314" mass="35859">MACKWKGIIPPVVTLFDEKRGFDWEANYFLADYLIQQGVHGLLYMGSTGEFSSLTSEERKVFAERMVRYVDGRVPVLIGTGSTSLKETIYLSQHAESIGASGVLVVNPFYWKYTDRQLYDYYTSVAKSIRIPLLIYNIPLLTGQDLSPDLVLRLAVEHENIVGIKDTTEKLGHIRQLIRIKEQREDFAVFAAFDDLLLPSLQMGAAGAINGTAVFLPELSVQLFESFHAQQYEETLKANESILKLMAIYELSQPLYIAIKEAVHQLILGRHTALRPPVKECDELEDRIRIFLNKNNIQSYREARNRLVFPKNRK</sequence>
<dbReference type="SMART" id="SM01130">
    <property type="entry name" value="DHDPS"/>
    <property type="match status" value="1"/>
</dbReference>
<dbReference type="InterPro" id="IPR002220">
    <property type="entry name" value="DapA-like"/>
</dbReference>
<dbReference type="Gene3D" id="3.20.20.70">
    <property type="entry name" value="Aldolase class I"/>
    <property type="match status" value="1"/>
</dbReference>
<dbReference type="EC" id="4.1.3.3" evidence="4"/>
<dbReference type="Pfam" id="PF00701">
    <property type="entry name" value="DHDPS"/>
    <property type="match status" value="1"/>
</dbReference>
<evidence type="ECO:0000256" key="1">
    <source>
        <dbReference type="ARBA" id="ARBA00023239"/>
    </source>
</evidence>
<evidence type="ECO:0000256" key="2">
    <source>
        <dbReference type="ARBA" id="ARBA00023270"/>
    </source>
</evidence>
<dbReference type="PANTHER" id="PTHR12128">
    <property type="entry name" value="DIHYDRODIPICOLINATE SYNTHASE"/>
    <property type="match status" value="1"/>
</dbReference>
<dbReference type="GO" id="GO:0047448">
    <property type="term" value="F:5-dehydro-4-deoxyglucarate dehydratase activity"/>
    <property type="evidence" value="ECO:0007669"/>
    <property type="project" value="UniProtKB-EC"/>
</dbReference>
<organism evidence="4 5">
    <name type="scientific">Geobacillus thermodenitrificans</name>
    <dbReference type="NCBI Taxonomy" id="33940"/>
    <lineage>
        <taxon>Bacteria</taxon>
        <taxon>Bacillati</taxon>
        <taxon>Bacillota</taxon>
        <taxon>Bacilli</taxon>
        <taxon>Bacillales</taxon>
        <taxon>Anoxybacillaceae</taxon>
        <taxon>Geobacillus</taxon>
    </lineage>
</organism>
<dbReference type="InterPro" id="IPR013785">
    <property type="entry name" value="Aldolase_TIM"/>
</dbReference>
<proteinExistence type="inferred from homology"/>
<dbReference type="GO" id="GO:0008747">
    <property type="term" value="F:N-acetylneuraminate lyase activity"/>
    <property type="evidence" value="ECO:0007669"/>
    <property type="project" value="UniProtKB-EC"/>
</dbReference>
<evidence type="ECO:0000313" key="4">
    <source>
        <dbReference type="EMBL" id="WMV74788.1"/>
    </source>
</evidence>
<dbReference type="PANTHER" id="PTHR12128:SF28">
    <property type="entry name" value="2-DEHYDRO-3-DEOXY-D-GLUCONATE ALDOLASE YAGE-RELATED"/>
    <property type="match status" value="1"/>
</dbReference>
<dbReference type="EC" id="4.3.3.7" evidence="4"/>
<accession>A0ABY9Q9J8</accession>
<dbReference type="PROSITE" id="PS00665">
    <property type="entry name" value="DHDPS_1"/>
    <property type="match status" value="1"/>
</dbReference>
<dbReference type="GO" id="GO:0008840">
    <property type="term" value="F:4-hydroxy-tetrahydrodipicolinate synthase activity"/>
    <property type="evidence" value="ECO:0007669"/>
    <property type="project" value="UniProtKB-EC"/>
</dbReference>